<reference evidence="1" key="1">
    <citation type="submission" date="2020-07" db="EMBL/GenBank/DDBJ databases">
        <title>Multicomponent nature underlies the extraordinary mechanical properties of spider dragline silk.</title>
        <authorList>
            <person name="Kono N."/>
            <person name="Nakamura H."/>
            <person name="Mori M."/>
            <person name="Yoshida Y."/>
            <person name="Ohtoshi R."/>
            <person name="Malay A.D."/>
            <person name="Moran D.A.P."/>
            <person name="Tomita M."/>
            <person name="Numata K."/>
            <person name="Arakawa K."/>
        </authorList>
    </citation>
    <scope>NUCLEOTIDE SEQUENCE</scope>
</reference>
<keyword evidence="2" id="KW-1185">Reference proteome</keyword>
<dbReference type="EMBL" id="BMAO01011983">
    <property type="protein sequence ID" value="GFQ78182.1"/>
    <property type="molecule type" value="Genomic_DNA"/>
</dbReference>
<gene>
    <name evidence="1" type="ORF">TNCT_690001</name>
</gene>
<comment type="caution">
    <text evidence="1">The sequence shown here is derived from an EMBL/GenBank/DDBJ whole genome shotgun (WGS) entry which is preliminary data.</text>
</comment>
<dbReference type="Proteomes" id="UP000887116">
    <property type="component" value="Unassembled WGS sequence"/>
</dbReference>
<accession>A0A8X6HNU2</accession>
<proteinExistence type="predicted"/>
<name>A0A8X6HNU2_TRICU</name>
<protein>
    <submittedName>
        <fullName evidence="1">Uncharacterized protein</fullName>
    </submittedName>
</protein>
<sequence>MMSSGANMTGLTHWMAEIPPLNGCSEVIPKEADGAGKISVSSAVSKRKFAIRMRVKVNLQPVWHCLQVYFMKGTCKISFSKMLPGNVRKGAIPTVMTNAISYQVWSPFVLQEGEQKGPCPKICRM</sequence>
<evidence type="ECO:0000313" key="2">
    <source>
        <dbReference type="Proteomes" id="UP000887116"/>
    </source>
</evidence>
<evidence type="ECO:0000313" key="1">
    <source>
        <dbReference type="EMBL" id="GFQ78182.1"/>
    </source>
</evidence>
<dbReference type="AlphaFoldDB" id="A0A8X6HNU2"/>
<organism evidence="1 2">
    <name type="scientific">Trichonephila clavata</name>
    <name type="common">Joro spider</name>
    <name type="synonym">Nephila clavata</name>
    <dbReference type="NCBI Taxonomy" id="2740835"/>
    <lineage>
        <taxon>Eukaryota</taxon>
        <taxon>Metazoa</taxon>
        <taxon>Ecdysozoa</taxon>
        <taxon>Arthropoda</taxon>
        <taxon>Chelicerata</taxon>
        <taxon>Arachnida</taxon>
        <taxon>Araneae</taxon>
        <taxon>Araneomorphae</taxon>
        <taxon>Entelegynae</taxon>
        <taxon>Araneoidea</taxon>
        <taxon>Nephilidae</taxon>
        <taxon>Trichonephila</taxon>
    </lineage>
</organism>